<accession>A0A2L0F4T2</accession>
<dbReference type="InterPro" id="IPR017101">
    <property type="entry name" value="P-loop_ATP/GTP-bd_All4644_prd"/>
</dbReference>
<dbReference type="Gene3D" id="3.40.50.300">
    <property type="entry name" value="P-loop containing nucleotide triphosphate hydrolases"/>
    <property type="match status" value="1"/>
</dbReference>
<dbReference type="PIRSF" id="PIRSF037081">
    <property type="entry name" value="P-loop_All4644_prd"/>
    <property type="match status" value="1"/>
</dbReference>
<reference evidence="1 2" key="1">
    <citation type="submission" date="2015-09" db="EMBL/GenBank/DDBJ databases">
        <title>Sorangium comparison.</title>
        <authorList>
            <person name="Zaburannyi N."/>
            <person name="Bunk B."/>
            <person name="Overmann J."/>
            <person name="Mueller R."/>
        </authorList>
    </citation>
    <scope>NUCLEOTIDE SEQUENCE [LARGE SCALE GENOMIC DNA]</scope>
    <source>
        <strain evidence="1 2">So ce26</strain>
    </source>
</reference>
<dbReference type="PANTHER" id="PTHR12083:SF9">
    <property type="entry name" value="BIFUNCTIONAL POLYNUCLEOTIDE PHOSPHATASE_KINASE"/>
    <property type="match status" value="1"/>
</dbReference>
<dbReference type="AlphaFoldDB" id="A0A2L0F4T2"/>
<evidence type="ECO:0000313" key="2">
    <source>
        <dbReference type="Proteomes" id="UP000238348"/>
    </source>
</evidence>
<dbReference type="PANTHER" id="PTHR12083">
    <property type="entry name" value="BIFUNCTIONAL POLYNUCLEOTIDE PHOSPHATASE/KINASE"/>
    <property type="match status" value="1"/>
</dbReference>
<dbReference type="SUPFAM" id="SSF52540">
    <property type="entry name" value="P-loop containing nucleoside triphosphate hydrolases"/>
    <property type="match status" value="1"/>
</dbReference>
<keyword evidence="1" id="KW-0418">Kinase</keyword>
<dbReference type="EMBL" id="CP012673">
    <property type="protein sequence ID" value="AUX46511.1"/>
    <property type="molecule type" value="Genomic_DNA"/>
</dbReference>
<dbReference type="InterPro" id="IPR027417">
    <property type="entry name" value="P-loop_NTPase"/>
</dbReference>
<sequence length="164" mass="17752">MLPQETPRPGPALVVLMGLQGAGKTSFARARLLDTHVHVSKDHFSRRAKNKDARQERLVAEALAAGRSVVVDNTNPTALVRAPLVALGRVHGALLIGYCFDAPVDECLERNRARQGAACVPDVAIFATAKRFEVPSFAEGFDELHAVRLVTGAGFEVTAWMEPR</sequence>
<protein>
    <submittedName>
        <fullName evidence="1">Kinase</fullName>
    </submittedName>
</protein>
<dbReference type="GO" id="GO:0046404">
    <property type="term" value="F:ATP-dependent polydeoxyribonucleotide 5'-hydroxyl-kinase activity"/>
    <property type="evidence" value="ECO:0007669"/>
    <property type="project" value="TreeGrafter"/>
</dbReference>
<keyword evidence="1" id="KW-0808">Transferase</keyword>
<dbReference type="GO" id="GO:0003690">
    <property type="term" value="F:double-stranded DNA binding"/>
    <property type="evidence" value="ECO:0007669"/>
    <property type="project" value="TreeGrafter"/>
</dbReference>
<name>A0A2L0F4T2_SORCE</name>
<dbReference type="Proteomes" id="UP000238348">
    <property type="component" value="Chromosome"/>
</dbReference>
<dbReference type="GO" id="GO:0006281">
    <property type="term" value="P:DNA repair"/>
    <property type="evidence" value="ECO:0007669"/>
    <property type="project" value="TreeGrafter"/>
</dbReference>
<dbReference type="OrthoDB" id="8564590at2"/>
<dbReference type="RefSeq" id="WP_104984681.1">
    <property type="nucleotide sequence ID" value="NZ_CP012673.1"/>
</dbReference>
<proteinExistence type="predicted"/>
<dbReference type="Pfam" id="PF13671">
    <property type="entry name" value="AAA_33"/>
    <property type="match status" value="1"/>
</dbReference>
<evidence type="ECO:0000313" key="1">
    <source>
        <dbReference type="EMBL" id="AUX46511.1"/>
    </source>
</evidence>
<gene>
    <name evidence="1" type="ORF">SOCE26_080170</name>
</gene>
<dbReference type="GO" id="GO:0046403">
    <property type="term" value="F:polynucleotide 3'-phosphatase activity"/>
    <property type="evidence" value="ECO:0007669"/>
    <property type="project" value="TreeGrafter"/>
</dbReference>
<organism evidence="1 2">
    <name type="scientific">Sorangium cellulosum</name>
    <name type="common">Polyangium cellulosum</name>
    <dbReference type="NCBI Taxonomy" id="56"/>
    <lineage>
        <taxon>Bacteria</taxon>
        <taxon>Pseudomonadati</taxon>
        <taxon>Myxococcota</taxon>
        <taxon>Polyangia</taxon>
        <taxon>Polyangiales</taxon>
        <taxon>Polyangiaceae</taxon>
        <taxon>Sorangium</taxon>
    </lineage>
</organism>